<keyword evidence="2" id="KW-1185">Reference proteome</keyword>
<organism evidence="1 2">
    <name type="scientific">Scylla paramamosain</name>
    <name type="common">Mud crab</name>
    <dbReference type="NCBI Taxonomy" id="85552"/>
    <lineage>
        <taxon>Eukaryota</taxon>
        <taxon>Metazoa</taxon>
        <taxon>Ecdysozoa</taxon>
        <taxon>Arthropoda</taxon>
        <taxon>Crustacea</taxon>
        <taxon>Multicrustacea</taxon>
        <taxon>Malacostraca</taxon>
        <taxon>Eumalacostraca</taxon>
        <taxon>Eucarida</taxon>
        <taxon>Decapoda</taxon>
        <taxon>Pleocyemata</taxon>
        <taxon>Brachyura</taxon>
        <taxon>Eubrachyura</taxon>
        <taxon>Portunoidea</taxon>
        <taxon>Portunidae</taxon>
        <taxon>Portuninae</taxon>
        <taxon>Scylla</taxon>
    </lineage>
</organism>
<dbReference type="Proteomes" id="UP001487740">
    <property type="component" value="Unassembled WGS sequence"/>
</dbReference>
<gene>
    <name evidence="1" type="ORF">O3P69_006449</name>
</gene>
<dbReference type="AlphaFoldDB" id="A0AAW0U2G1"/>
<dbReference type="EMBL" id="JARAKH010000019">
    <property type="protein sequence ID" value="KAK8394258.1"/>
    <property type="molecule type" value="Genomic_DNA"/>
</dbReference>
<protein>
    <submittedName>
        <fullName evidence="1">Uncharacterized protein</fullName>
    </submittedName>
</protein>
<name>A0AAW0U2G1_SCYPA</name>
<evidence type="ECO:0000313" key="2">
    <source>
        <dbReference type="Proteomes" id="UP001487740"/>
    </source>
</evidence>
<reference evidence="1 2" key="1">
    <citation type="submission" date="2023-03" db="EMBL/GenBank/DDBJ databases">
        <title>High-quality genome of Scylla paramamosain provides insights in environmental adaptation.</title>
        <authorList>
            <person name="Zhang L."/>
        </authorList>
    </citation>
    <scope>NUCLEOTIDE SEQUENCE [LARGE SCALE GENOMIC DNA]</scope>
    <source>
        <strain evidence="1">LZ_2023a</strain>
        <tissue evidence="1">Muscle</tissue>
    </source>
</reference>
<evidence type="ECO:0000313" key="1">
    <source>
        <dbReference type="EMBL" id="KAK8394258.1"/>
    </source>
</evidence>
<sequence length="369" mass="41702">MGKHMGIKLTEKENIRHTPWSETKKLTLEECVELLVAIEKSNRTMTFSTVLVSYAIFRTLVQGYSLDELPHCPDFNFAEAFINSLMVINASRISTTTPSNFCCVKVMRFVDIDEDHSYFYRFAAYLLATTRRPTRVVVFHKSQVNKIVLDEEEETDLSYEFYSKPVEKAIVTSNPKKSGVGDDKTKMKEDIKTIIDRMSGSMKVICPINPEDDSASHSLTRRFADSIISAQFNEGYGLKDMGDNDDESRGPISQLSGGKAFEMKLLKLRRTFTSNAQHVFVRRVAGYASARKSLFKLRDDKVFDANMAAEFLESKFVDTRATMNQLFISVKFNSTVTQIIDNNPPTSVLHSGFLPGERVSNKLVGLLVT</sequence>
<proteinExistence type="predicted"/>
<accession>A0AAW0U2G1</accession>
<comment type="caution">
    <text evidence="1">The sequence shown here is derived from an EMBL/GenBank/DDBJ whole genome shotgun (WGS) entry which is preliminary data.</text>
</comment>